<dbReference type="Gene3D" id="2.120.10.30">
    <property type="entry name" value="TolB, C-terminal domain"/>
    <property type="match status" value="3"/>
</dbReference>
<dbReference type="EMBL" id="PIPU01000004">
    <property type="protein sequence ID" value="RUO47545.1"/>
    <property type="molecule type" value="Genomic_DNA"/>
</dbReference>
<dbReference type="Gene3D" id="2.30.40.10">
    <property type="entry name" value="Urease, subunit C, domain 1"/>
    <property type="match status" value="2"/>
</dbReference>
<evidence type="ECO:0000259" key="2">
    <source>
        <dbReference type="Pfam" id="PF01979"/>
    </source>
</evidence>
<sequence length="1060" mass="117183">MKNLSTLALAVSVALSCSVYSANALAQSENGWDVNSPQGEFKDIQINTTEGTWMNVDMSPDGKYIVFDMLGDIYRIPATGGDAELLVGGIAWNMQPVYSPDGKYIAYTSDADGGDNIWVMNADGSNPRQVTDETFRLLNSPAWSPDSEFIVARKHFTARRSLGAGEVWMYHRSGGSGVMLTERPNDQKDLGEPAFSPDGRYIYFSQDDTPGKTFHYSKDSLEGIYKIKRFDRETGDIDVILSGAGGAIRPTPSPDGKYLAYIKREDFNSVLYLYDLESGEHTRLYNQLDRDMQETWAIHGVYPTMDWTPDSKKMVFWADGKIMQLDVASRSTRVIPFSVETTKKVQTALHFEQNLDQNQFKVKMLRMVQVAPYAKQVVFEALGKLYVRSLPNGEPKRLTNRDGAWELYPSYSRDGSKLVYATWDDQQQGQLIVRDVKSGKETVLATGTGKFVEPVFSPDGKSVVYRKLRGGYITPDTYGLNPGVYHVSLSKSAKPRLISESGSSPQFGARSDRVYLMAFNGSPSLISVDLTTKEKRTLYTAEHATEFRVSPTGEHLAFAERFKVFVTPFVERGAPIKIGPNDKQFPVEQLSVRAGENISWSGNGGALYWSLGPELYHASVKGLFGIDGDSSFEKVANGLDISFEADAGIHDETVAFVGGQVITMNGDKVIENGTVVVKGNKIVAVGTVDEVSVPRGATVVDTTGKTVMPGLFDGHAHGPQGDNEIIPEQNWKTYATLAFGVTSIHDPSNDTTEIFAASEMQKAGLIAAPRTFSTGTILYGANGPGYTAHVDDLDDAKFHLERLKKVGAFSVKSYNQPRRNQRQQIIQAGRELEMMVVPEGGSLLQHNLSMIADGHTTVEHSIPVAKIYDDIEQFWSQTDVNYTPTLGVAYGGIWGENYWYAETDVWKHPKLSKFVPQEALVGSVRREKAPHNHYNHFNNADVAKQLQDLGVDVVAGAHGQREGLAQHWEIWMMAQGGMTPLQALATATINPAKEFGMDKYIGSLERGKLADIIVIDGNPLVDISVTDRVTHTMVNGRLFDAESMNQLVPKTEPRQPFFWE</sequence>
<dbReference type="PANTHER" id="PTHR42972:SF8">
    <property type="entry name" value="POLYHYDROXYBUTYRATE DEPOLYMERASE"/>
    <property type="match status" value="1"/>
</dbReference>
<evidence type="ECO:0000313" key="4">
    <source>
        <dbReference type="Proteomes" id="UP000286985"/>
    </source>
</evidence>
<dbReference type="InterPro" id="IPR011059">
    <property type="entry name" value="Metal-dep_hydrolase_composite"/>
</dbReference>
<comment type="caution">
    <text evidence="3">The sequence shown here is derived from an EMBL/GenBank/DDBJ whole genome shotgun (WGS) entry which is preliminary data.</text>
</comment>
<dbReference type="RefSeq" id="WP_092840523.1">
    <property type="nucleotide sequence ID" value="NZ_FPCF01000003.1"/>
</dbReference>
<organism evidence="3 4">
    <name type="scientific">Pseudidiomarina donghaiensis</name>
    <dbReference type="NCBI Taxonomy" id="519452"/>
    <lineage>
        <taxon>Bacteria</taxon>
        <taxon>Pseudomonadati</taxon>
        <taxon>Pseudomonadota</taxon>
        <taxon>Gammaproteobacteria</taxon>
        <taxon>Alteromonadales</taxon>
        <taxon>Idiomarinaceae</taxon>
        <taxon>Pseudidiomarina</taxon>
    </lineage>
</organism>
<evidence type="ECO:0000256" key="1">
    <source>
        <dbReference type="SAM" id="SignalP"/>
    </source>
</evidence>
<dbReference type="PROSITE" id="PS51257">
    <property type="entry name" value="PROKAR_LIPOPROTEIN"/>
    <property type="match status" value="1"/>
</dbReference>
<dbReference type="SUPFAM" id="SSF69304">
    <property type="entry name" value="Tricorn protease N-terminal domain"/>
    <property type="match status" value="2"/>
</dbReference>
<dbReference type="InterPro" id="IPR032466">
    <property type="entry name" value="Metal_Hydrolase"/>
</dbReference>
<feature type="chain" id="PRO_5019149081" evidence="1">
    <location>
        <begin position="27"/>
        <end position="1060"/>
    </location>
</feature>
<keyword evidence="4" id="KW-1185">Reference proteome</keyword>
<gene>
    <name evidence="3" type="ORF">CWE24_09575</name>
</gene>
<feature type="domain" description="Amidohydrolase-related" evidence="2">
    <location>
        <begin position="940"/>
        <end position="1038"/>
    </location>
</feature>
<evidence type="ECO:0000313" key="3">
    <source>
        <dbReference type="EMBL" id="RUO47545.1"/>
    </source>
</evidence>
<dbReference type="InterPro" id="IPR006680">
    <property type="entry name" value="Amidohydro-rel"/>
</dbReference>
<dbReference type="Gene3D" id="3.20.20.140">
    <property type="entry name" value="Metal-dependent hydrolases"/>
    <property type="match status" value="2"/>
</dbReference>
<dbReference type="OrthoDB" id="9758793at2"/>
<dbReference type="PANTHER" id="PTHR42972">
    <property type="entry name" value="TOL-PAL SYSTEM PROTEIN TOLB"/>
    <property type="match status" value="1"/>
</dbReference>
<dbReference type="SUPFAM" id="SSF51338">
    <property type="entry name" value="Composite domain of metallo-dependent hydrolases"/>
    <property type="match status" value="1"/>
</dbReference>
<dbReference type="AlphaFoldDB" id="A0A432XFP9"/>
<accession>A0A432XFP9</accession>
<protein>
    <submittedName>
        <fullName evidence="3">Amidohydrolase</fullName>
    </submittedName>
</protein>
<keyword evidence="3" id="KW-0378">Hydrolase</keyword>
<dbReference type="STRING" id="519452.SAMN04488139_1738"/>
<reference evidence="4" key="1">
    <citation type="journal article" date="2018" name="Front. Microbiol.">
        <title>Genome-Based Analysis Reveals the Taxonomy and Diversity of the Family Idiomarinaceae.</title>
        <authorList>
            <person name="Liu Y."/>
            <person name="Lai Q."/>
            <person name="Shao Z."/>
        </authorList>
    </citation>
    <scope>NUCLEOTIDE SEQUENCE [LARGE SCALE GENOMIC DNA]</scope>
    <source>
        <strain evidence="4">908033</strain>
    </source>
</reference>
<feature type="signal peptide" evidence="1">
    <location>
        <begin position="1"/>
        <end position="26"/>
    </location>
</feature>
<name>A0A432XFP9_9GAMM</name>
<dbReference type="Pfam" id="PF07676">
    <property type="entry name" value="PD40"/>
    <property type="match status" value="5"/>
</dbReference>
<dbReference type="Pfam" id="PF01979">
    <property type="entry name" value="Amidohydro_1"/>
    <property type="match status" value="1"/>
</dbReference>
<proteinExistence type="predicted"/>
<dbReference type="Proteomes" id="UP000286985">
    <property type="component" value="Unassembled WGS sequence"/>
</dbReference>
<dbReference type="GO" id="GO:0016810">
    <property type="term" value="F:hydrolase activity, acting on carbon-nitrogen (but not peptide) bonds"/>
    <property type="evidence" value="ECO:0007669"/>
    <property type="project" value="InterPro"/>
</dbReference>
<keyword evidence="1" id="KW-0732">Signal</keyword>
<dbReference type="InterPro" id="IPR011042">
    <property type="entry name" value="6-blade_b-propeller_TolB-like"/>
</dbReference>
<dbReference type="InterPro" id="IPR011659">
    <property type="entry name" value="WD40"/>
</dbReference>
<dbReference type="SUPFAM" id="SSF51556">
    <property type="entry name" value="Metallo-dependent hydrolases"/>
    <property type="match status" value="1"/>
</dbReference>